<dbReference type="Pfam" id="PF00094">
    <property type="entry name" value="VWD"/>
    <property type="match status" value="1"/>
</dbReference>
<dbReference type="InterPro" id="IPR000152">
    <property type="entry name" value="EGF-type_Asp/Asn_hydroxyl_site"/>
</dbReference>
<proteinExistence type="predicted"/>
<dbReference type="SMART" id="SM00179">
    <property type="entry name" value="EGF_CA"/>
    <property type="match status" value="1"/>
</dbReference>
<feature type="domain" description="EGF-like" evidence="5">
    <location>
        <begin position="590"/>
        <end position="631"/>
    </location>
</feature>
<dbReference type="Gene3D" id="2.10.25.10">
    <property type="entry name" value="Laminin"/>
    <property type="match status" value="2"/>
</dbReference>
<dbReference type="InterPro" id="IPR001881">
    <property type="entry name" value="EGF-like_Ca-bd_dom"/>
</dbReference>
<evidence type="ECO:0000256" key="1">
    <source>
        <dbReference type="ARBA" id="ARBA00022536"/>
    </source>
</evidence>
<evidence type="ECO:0000259" key="6">
    <source>
        <dbReference type="PROSITE" id="PS51233"/>
    </source>
</evidence>
<keyword evidence="2" id="KW-1015">Disulfide bond</keyword>
<dbReference type="PROSITE" id="PS51233">
    <property type="entry name" value="VWFD"/>
    <property type="match status" value="1"/>
</dbReference>
<feature type="non-terminal residue" evidence="7">
    <location>
        <position position="1"/>
    </location>
</feature>
<organism evidence="7 8">
    <name type="scientific">Elysia chlorotica</name>
    <name type="common">Eastern emerald elysia</name>
    <name type="synonym">Sea slug</name>
    <dbReference type="NCBI Taxonomy" id="188477"/>
    <lineage>
        <taxon>Eukaryota</taxon>
        <taxon>Metazoa</taxon>
        <taxon>Spiralia</taxon>
        <taxon>Lophotrochozoa</taxon>
        <taxon>Mollusca</taxon>
        <taxon>Gastropoda</taxon>
        <taxon>Heterobranchia</taxon>
        <taxon>Euthyneura</taxon>
        <taxon>Panpulmonata</taxon>
        <taxon>Sacoglossa</taxon>
        <taxon>Placobranchoidea</taxon>
        <taxon>Plakobranchidae</taxon>
        <taxon>Elysia</taxon>
    </lineage>
</organism>
<dbReference type="Pfam" id="PF08742">
    <property type="entry name" value="C8"/>
    <property type="match status" value="1"/>
</dbReference>
<dbReference type="Proteomes" id="UP000271974">
    <property type="component" value="Unassembled WGS sequence"/>
</dbReference>
<evidence type="ECO:0008006" key="9">
    <source>
        <dbReference type="Google" id="ProtNLM"/>
    </source>
</evidence>
<name>A0A433T1E7_ELYCH</name>
<protein>
    <recommendedName>
        <fullName evidence="9">VWFD domain-containing protein</fullName>
    </recommendedName>
</protein>
<dbReference type="EMBL" id="RQTK01000748">
    <property type="protein sequence ID" value="RUS75359.1"/>
    <property type="molecule type" value="Genomic_DNA"/>
</dbReference>
<dbReference type="Pfam" id="PF07645">
    <property type="entry name" value="EGF_CA"/>
    <property type="match status" value="1"/>
</dbReference>
<comment type="caution">
    <text evidence="7">The sequence shown here is derived from an EMBL/GenBank/DDBJ whole genome shotgun (WGS) entry which is preliminary data.</text>
</comment>
<dbReference type="SUPFAM" id="SSF57567">
    <property type="entry name" value="Serine protease inhibitors"/>
    <property type="match status" value="1"/>
</dbReference>
<feature type="non-terminal residue" evidence="7">
    <location>
        <position position="782"/>
    </location>
</feature>
<evidence type="ECO:0000313" key="7">
    <source>
        <dbReference type="EMBL" id="RUS75359.1"/>
    </source>
</evidence>
<dbReference type="SUPFAM" id="SSF57196">
    <property type="entry name" value="EGF/Laminin"/>
    <property type="match status" value="1"/>
</dbReference>
<gene>
    <name evidence="7" type="ORF">EGW08_016881</name>
</gene>
<feature type="domain" description="VWFD" evidence="6">
    <location>
        <begin position="1"/>
        <end position="105"/>
    </location>
</feature>
<comment type="caution">
    <text evidence="4">Lacks conserved residue(s) required for the propagation of feature annotation.</text>
</comment>
<dbReference type="GO" id="GO:0005509">
    <property type="term" value="F:calcium ion binding"/>
    <property type="evidence" value="ECO:0007669"/>
    <property type="project" value="InterPro"/>
</dbReference>
<dbReference type="PROSITE" id="PS01187">
    <property type="entry name" value="EGF_CA"/>
    <property type="match status" value="1"/>
</dbReference>
<dbReference type="SMART" id="SM00832">
    <property type="entry name" value="C8"/>
    <property type="match status" value="1"/>
</dbReference>
<dbReference type="InterPro" id="IPR016187">
    <property type="entry name" value="CTDL_fold"/>
</dbReference>
<keyword evidence="8" id="KW-1185">Reference proteome</keyword>
<dbReference type="InterPro" id="IPR049883">
    <property type="entry name" value="NOTCH1_EGF-like"/>
</dbReference>
<evidence type="ECO:0000256" key="4">
    <source>
        <dbReference type="PROSITE-ProRule" id="PRU00076"/>
    </source>
</evidence>
<dbReference type="CDD" id="cd19941">
    <property type="entry name" value="TIL"/>
    <property type="match status" value="1"/>
</dbReference>
<evidence type="ECO:0000256" key="2">
    <source>
        <dbReference type="ARBA" id="ARBA00023157"/>
    </source>
</evidence>
<sequence>VNGAEVTDEINTKSGVWKITFTPSEWVVVIHSLDLTIKLVGNHLRVQVPERFSGKLCGLCGDCASDKFRLRNGTSIEVPKTGYRWDWHTMAILAEDWRVADSDSPLHTCAKNITQEECPTTEKLKLRDEKYCGVFLKKGNFLQACFDKLNGQGTSLTLEIKREEYHHNCIFDMCGADNPDQAICDVLRNFAQECAYTGVPVQWRSPERCPMQCPKHEMYRVDASCQPRCNEDPGTQGNCEEEPVEGCACKEGFRRRDNECVREDECGCRVTDYEGNLIKYLPPGEEVILPMCTELAKCTKMDDGTLALRFIDYSLPNNAICANTQPPKYVCAKGFKFAEDGVTCVKSRDSCSSPHELVGGICLHTPLEQRNWRQALYRCNQADGTLVHVDTVQKLTTLKDLMVNNAWASVYVSGRVVARSFYGFVIFSALLNETESADVAWMNYNFYPGFLDKLFLAEDVDESSIPETGVVLSVAAFLQDGEVLLRAVPSTYRANIVCEERPPADSPAWTPPCNTDSNMEDDGDQETRFNMDIRDDCLVCPRPLDVKCEPVAGSSGVDGTCQVSPDGLFYSCNQGQACADKAVSTKCHRDVDECVEERDDCPANSTCINTIGAFRCKCSEQAPLMTKGVCTEVVSCVLKGPEQMDDFIYDLKPFSGQPSAFDIDCRYKMVSYCGDAAPKDRPFISVYDTSGRSASKIFEQVLLVIENPDTKAFKVAVVEPEDLANGTVRYDVAHGTDMAVRDVGFMDDATGVKFELSQGPKLTVRSTDNLFRVSITFPLKVQ</sequence>
<dbReference type="STRING" id="188477.A0A433T1E7"/>
<dbReference type="PROSITE" id="PS50026">
    <property type="entry name" value="EGF_3"/>
    <property type="match status" value="1"/>
</dbReference>
<dbReference type="PROSITE" id="PS00010">
    <property type="entry name" value="ASX_HYDROXYL"/>
    <property type="match status" value="1"/>
</dbReference>
<dbReference type="OrthoDB" id="6236007at2759"/>
<dbReference type="InterPro" id="IPR018097">
    <property type="entry name" value="EGF_Ca-bd_CS"/>
</dbReference>
<evidence type="ECO:0000259" key="5">
    <source>
        <dbReference type="PROSITE" id="PS50026"/>
    </source>
</evidence>
<evidence type="ECO:0000313" key="8">
    <source>
        <dbReference type="Proteomes" id="UP000271974"/>
    </source>
</evidence>
<dbReference type="CDD" id="cd00054">
    <property type="entry name" value="EGF_CA"/>
    <property type="match status" value="1"/>
</dbReference>
<dbReference type="InterPro" id="IPR001846">
    <property type="entry name" value="VWF_type-D"/>
</dbReference>
<evidence type="ECO:0000256" key="3">
    <source>
        <dbReference type="ARBA" id="ARBA00023180"/>
    </source>
</evidence>
<keyword evidence="3" id="KW-0325">Glycoprotein</keyword>
<dbReference type="InterPro" id="IPR000742">
    <property type="entry name" value="EGF"/>
</dbReference>
<dbReference type="InterPro" id="IPR050780">
    <property type="entry name" value="Mucin_vWF_Thrombospondin_sf"/>
</dbReference>
<dbReference type="AlphaFoldDB" id="A0A433T1E7"/>
<reference evidence="7 8" key="1">
    <citation type="submission" date="2019-01" db="EMBL/GenBank/DDBJ databases">
        <title>A draft genome assembly of the solar-powered sea slug Elysia chlorotica.</title>
        <authorList>
            <person name="Cai H."/>
            <person name="Li Q."/>
            <person name="Fang X."/>
            <person name="Li J."/>
            <person name="Curtis N.E."/>
            <person name="Altenburger A."/>
            <person name="Shibata T."/>
            <person name="Feng M."/>
            <person name="Maeda T."/>
            <person name="Schwartz J.A."/>
            <person name="Shigenobu S."/>
            <person name="Lundholm N."/>
            <person name="Nishiyama T."/>
            <person name="Yang H."/>
            <person name="Hasebe M."/>
            <person name="Li S."/>
            <person name="Pierce S.K."/>
            <person name="Wang J."/>
        </authorList>
    </citation>
    <scope>NUCLEOTIDE SEQUENCE [LARGE SCALE GENOMIC DNA]</scope>
    <source>
        <strain evidence="7">EC2010</strain>
        <tissue evidence="7">Whole organism of an adult</tissue>
    </source>
</reference>
<accession>A0A433T1E7</accession>
<dbReference type="InterPro" id="IPR014853">
    <property type="entry name" value="VWF/SSPO/ZAN-like_Cys-rich_dom"/>
</dbReference>
<keyword evidence="1 4" id="KW-0245">EGF-like domain</keyword>
<dbReference type="PANTHER" id="PTHR11339">
    <property type="entry name" value="EXTRACELLULAR MATRIX GLYCOPROTEIN RELATED"/>
    <property type="match status" value="1"/>
</dbReference>
<dbReference type="InterPro" id="IPR036084">
    <property type="entry name" value="Ser_inhib-like_sf"/>
</dbReference>
<dbReference type="SUPFAM" id="SSF56436">
    <property type="entry name" value="C-type lectin-like"/>
    <property type="match status" value="1"/>
</dbReference>